<sequence>MVGPWQHVICDPYKTIAGLWHRCDVIMFFCVRPYLGYYISEICDPCKTIVGLWHRYVICDYV</sequence>
<gene>
    <name evidence="1" type="ORF">F383_37297</name>
</gene>
<dbReference type="EMBL" id="JRRC01031572">
    <property type="protein sequence ID" value="KHF98195.1"/>
    <property type="molecule type" value="Genomic_DNA"/>
</dbReference>
<evidence type="ECO:0000313" key="2">
    <source>
        <dbReference type="Proteomes" id="UP000032142"/>
    </source>
</evidence>
<dbReference type="AlphaFoldDB" id="A0A0B0MH20"/>
<name>A0A0B0MH20_GOSAR</name>
<proteinExistence type="predicted"/>
<reference evidence="2" key="1">
    <citation type="submission" date="2014-09" db="EMBL/GenBank/DDBJ databases">
        <authorList>
            <person name="Mudge J."/>
            <person name="Ramaraj T."/>
            <person name="Lindquist I.E."/>
            <person name="Bharti A.K."/>
            <person name="Sundararajan A."/>
            <person name="Cameron C.T."/>
            <person name="Woodward J.E."/>
            <person name="May G.D."/>
            <person name="Brubaker C."/>
            <person name="Broadhvest J."/>
            <person name="Wilkins T.A."/>
        </authorList>
    </citation>
    <scope>NUCLEOTIDE SEQUENCE</scope>
    <source>
        <strain evidence="2">cv. AKA8401</strain>
    </source>
</reference>
<keyword evidence="2" id="KW-1185">Reference proteome</keyword>
<dbReference type="Proteomes" id="UP000032142">
    <property type="component" value="Unassembled WGS sequence"/>
</dbReference>
<evidence type="ECO:0000313" key="1">
    <source>
        <dbReference type="EMBL" id="KHF98195.1"/>
    </source>
</evidence>
<protein>
    <submittedName>
        <fullName evidence="1">Uncharacterized protein</fullName>
    </submittedName>
</protein>
<comment type="caution">
    <text evidence="1">The sequence shown here is derived from an EMBL/GenBank/DDBJ whole genome shotgun (WGS) entry which is preliminary data.</text>
</comment>
<organism evidence="1 2">
    <name type="scientific">Gossypium arboreum</name>
    <name type="common">Tree cotton</name>
    <name type="synonym">Gossypium nanking</name>
    <dbReference type="NCBI Taxonomy" id="29729"/>
    <lineage>
        <taxon>Eukaryota</taxon>
        <taxon>Viridiplantae</taxon>
        <taxon>Streptophyta</taxon>
        <taxon>Embryophyta</taxon>
        <taxon>Tracheophyta</taxon>
        <taxon>Spermatophyta</taxon>
        <taxon>Magnoliopsida</taxon>
        <taxon>eudicotyledons</taxon>
        <taxon>Gunneridae</taxon>
        <taxon>Pentapetalae</taxon>
        <taxon>rosids</taxon>
        <taxon>malvids</taxon>
        <taxon>Malvales</taxon>
        <taxon>Malvaceae</taxon>
        <taxon>Malvoideae</taxon>
        <taxon>Gossypium</taxon>
    </lineage>
</organism>
<accession>A0A0B0MH20</accession>